<keyword evidence="4" id="KW-1185">Reference proteome</keyword>
<dbReference type="SMART" id="SM00564">
    <property type="entry name" value="PQQ"/>
    <property type="match status" value="3"/>
</dbReference>
<reference evidence="3 4" key="2">
    <citation type="submission" date="2019-08" db="EMBL/GenBank/DDBJ databases">
        <authorList>
            <person name="Henke P."/>
        </authorList>
    </citation>
    <scope>NUCLEOTIDE SEQUENCE [LARGE SCALE GENOMIC DNA]</scope>
    <source>
        <strain evidence="3">Phe10_nw2017</strain>
    </source>
</reference>
<organism evidence="3 4">
    <name type="scientific">Planctomyces bekefii</name>
    <dbReference type="NCBI Taxonomy" id="1653850"/>
    <lineage>
        <taxon>Bacteria</taxon>
        <taxon>Pseudomonadati</taxon>
        <taxon>Planctomycetota</taxon>
        <taxon>Planctomycetia</taxon>
        <taxon>Planctomycetales</taxon>
        <taxon>Planctomycetaceae</taxon>
        <taxon>Planctomyces</taxon>
    </lineage>
</organism>
<evidence type="ECO:0000313" key="4">
    <source>
        <dbReference type="Proteomes" id="UP000321083"/>
    </source>
</evidence>
<dbReference type="InterPro" id="IPR002372">
    <property type="entry name" value="PQQ_rpt_dom"/>
</dbReference>
<dbReference type="EMBL" id="SRHE01000183">
    <property type="protein sequence ID" value="TWW09770.1"/>
    <property type="molecule type" value="Genomic_DNA"/>
</dbReference>
<name>A0A5C6M4Q4_9PLAN</name>
<comment type="caution">
    <text evidence="3">The sequence shown here is derived from an EMBL/GenBank/DDBJ whole genome shotgun (WGS) entry which is preliminary data.</text>
</comment>
<feature type="domain" description="Pyrrolo-quinoline quinone repeat" evidence="2">
    <location>
        <begin position="93"/>
        <end position="194"/>
    </location>
</feature>
<reference evidence="3 4" key="1">
    <citation type="submission" date="2019-08" db="EMBL/GenBank/DDBJ databases">
        <title>100 year-old enigma solved: identification of Planctomyces bekefii, the type genus and species of the phylum Planctomycetes.</title>
        <authorList>
            <person name="Svetlana D.N."/>
            <person name="Overmann J."/>
        </authorList>
    </citation>
    <scope>NUCLEOTIDE SEQUENCE [LARGE SCALE GENOMIC DNA]</scope>
    <source>
        <strain evidence="3">Phe10_nw2017</strain>
    </source>
</reference>
<dbReference type="InterPro" id="IPR011047">
    <property type="entry name" value="Quinoprotein_ADH-like_sf"/>
</dbReference>
<dbReference type="SUPFAM" id="SSF50998">
    <property type="entry name" value="Quinoprotein alcohol dehydrogenase-like"/>
    <property type="match status" value="1"/>
</dbReference>
<gene>
    <name evidence="3" type="ORF">E3A20_11040</name>
</gene>
<evidence type="ECO:0000313" key="3">
    <source>
        <dbReference type="EMBL" id="TWW09770.1"/>
    </source>
</evidence>
<feature type="non-terminal residue" evidence="3">
    <location>
        <position position="259"/>
    </location>
</feature>
<sequence>MLTERPANSSAATHATLSPVRGMSRRQLLGALATTASLAGGTCWLGRISTPAIAAPRPPAATQDPAADTGWRSFRGSPDQRGLARGTLAANPALRWEFSSPDGWVGCAAIADGKVFAPALAGFLHCLDLQTGKELWKYRSIEDPDPKKFAPGFKAAPFISGNTVYAGDEDGVLHALDRTTGKKLWHFTTGSEIAGCVARYKDHLLLASHDSCLYCLSETGTEIWKVQTNDRINYSPAVADHYTFVAGCDEHLRVIDLET</sequence>
<dbReference type="Pfam" id="PF13360">
    <property type="entry name" value="PQQ_2"/>
    <property type="match status" value="1"/>
</dbReference>
<feature type="region of interest" description="Disordered" evidence="1">
    <location>
        <begin position="55"/>
        <end position="82"/>
    </location>
</feature>
<dbReference type="AlphaFoldDB" id="A0A5C6M4Q4"/>
<dbReference type="PANTHER" id="PTHR34512:SF30">
    <property type="entry name" value="OUTER MEMBRANE PROTEIN ASSEMBLY FACTOR BAMB"/>
    <property type="match status" value="1"/>
</dbReference>
<dbReference type="InterPro" id="IPR006311">
    <property type="entry name" value="TAT_signal"/>
</dbReference>
<dbReference type="InterPro" id="IPR018391">
    <property type="entry name" value="PQQ_b-propeller_rpt"/>
</dbReference>
<accession>A0A5C6M4Q4</accession>
<dbReference type="Gene3D" id="2.130.10.10">
    <property type="entry name" value="YVTN repeat-like/Quinoprotein amine dehydrogenase"/>
    <property type="match status" value="2"/>
</dbReference>
<dbReference type="PANTHER" id="PTHR34512">
    <property type="entry name" value="CELL SURFACE PROTEIN"/>
    <property type="match status" value="1"/>
</dbReference>
<dbReference type="Proteomes" id="UP000321083">
    <property type="component" value="Unassembled WGS sequence"/>
</dbReference>
<evidence type="ECO:0000256" key="1">
    <source>
        <dbReference type="SAM" id="MobiDB-lite"/>
    </source>
</evidence>
<feature type="compositionally biased region" description="Low complexity" evidence="1">
    <location>
        <begin position="55"/>
        <end position="69"/>
    </location>
</feature>
<dbReference type="InterPro" id="IPR015943">
    <property type="entry name" value="WD40/YVTN_repeat-like_dom_sf"/>
</dbReference>
<dbReference type="PROSITE" id="PS51318">
    <property type="entry name" value="TAT"/>
    <property type="match status" value="1"/>
</dbReference>
<protein>
    <recommendedName>
        <fullName evidence="2">Pyrrolo-quinoline quinone repeat domain-containing protein</fullName>
    </recommendedName>
</protein>
<evidence type="ECO:0000259" key="2">
    <source>
        <dbReference type="Pfam" id="PF13360"/>
    </source>
</evidence>
<proteinExistence type="predicted"/>